<keyword evidence="2 7" id="KW-0813">Transport</keyword>
<evidence type="ECO:0000256" key="7">
    <source>
        <dbReference type="RuleBase" id="RU363032"/>
    </source>
</evidence>
<evidence type="ECO:0000313" key="10">
    <source>
        <dbReference type="Proteomes" id="UP000295565"/>
    </source>
</evidence>
<dbReference type="InterPro" id="IPR035906">
    <property type="entry name" value="MetI-like_sf"/>
</dbReference>
<feature type="domain" description="ABC transmembrane type-1" evidence="8">
    <location>
        <begin position="72"/>
        <end position="263"/>
    </location>
</feature>
<feature type="transmembrane region" description="Helical" evidence="7">
    <location>
        <begin position="182"/>
        <end position="207"/>
    </location>
</feature>
<sequence>MSANKPRMSKGILALLLIALAIVWLAPILWMIKSSFGPTLFGPKMASLIPSGAFSINHFKEAWSSADWVGLYLNTLFFTFGTLAVQLVAITICGYVFAYYEFAGKQLLFYAFLMQMMIMPVMVMVPNLLTLKSIGLLDTLTGAMLPYFASGIGVFLMRQTFRNVPKELEEAAILEGARWWQVIWHVLLPMARPAMLAFAVVSVTYHWNEYLWPLMVLSDPSKQLLTIGLVSFAMGAESGGDWGLVSSGTLMVCAPLVIAFLVFQKQFMRSFGFSGIK</sequence>
<dbReference type="PANTHER" id="PTHR43744:SF3">
    <property type="entry name" value="LACTOSE TRANSPORT SYSTEM PERMEASE PROTEIN LACG"/>
    <property type="match status" value="1"/>
</dbReference>
<comment type="subcellular location">
    <subcellularLocation>
        <location evidence="1 7">Cell membrane</location>
        <topology evidence="1 7">Multi-pass membrane protein</topology>
    </subcellularLocation>
</comment>
<evidence type="ECO:0000256" key="1">
    <source>
        <dbReference type="ARBA" id="ARBA00004651"/>
    </source>
</evidence>
<evidence type="ECO:0000256" key="4">
    <source>
        <dbReference type="ARBA" id="ARBA00022692"/>
    </source>
</evidence>
<keyword evidence="6 7" id="KW-0472">Membrane</keyword>
<evidence type="ECO:0000256" key="6">
    <source>
        <dbReference type="ARBA" id="ARBA00023136"/>
    </source>
</evidence>
<gene>
    <name evidence="9" type="ORF">EV690_3724</name>
</gene>
<dbReference type="GO" id="GO:0005886">
    <property type="term" value="C:plasma membrane"/>
    <property type="evidence" value="ECO:0007669"/>
    <property type="project" value="UniProtKB-SubCell"/>
</dbReference>
<dbReference type="Pfam" id="PF00528">
    <property type="entry name" value="BPD_transp_1"/>
    <property type="match status" value="1"/>
</dbReference>
<keyword evidence="5 7" id="KW-1133">Transmembrane helix</keyword>
<dbReference type="GO" id="GO:0055085">
    <property type="term" value="P:transmembrane transport"/>
    <property type="evidence" value="ECO:0007669"/>
    <property type="project" value="InterPro"/>
</dbReference>
<feature type="transmembrane region" description="Helical" evidence="7">
    <location>
        <begin position="12"/>
        <end position="32"/>
    </location>
</feature>
<evidence type="ECO:0000256" key="2">
    <source>
        <dbReference type="ARBA" id="ARBA00022448"/>
    </source>
</evidence>
<protein>
    <submittedName>
        <fullName evidence="9">sn-glycerol 3-phosphate transport system permease protein</fullName>
    </submittedName>
</protein>
<dbReference type="CDD" id="cd06261">
    <property type="entry name" value="TM_PBP2"/>
    <property type="match status" value="1"/>
</dbReference>
<feature type="transmembrane region" description="Helical" evidence="7">
    <location>
        <begin position="242"/>
        <end position="263"/>
    </location>
</feature>
<proteinExistence type="inferred from homology"/>
<organism evidence="9 10">
    <name type="scientific">Celerinatantimonas diazotrophica</name>
    <dbReference type="NCBI Taxonomy" id="412034"/>
    <lineage>
        <taxon>Bacteria</taxon>
        <taxon>Pseudomonadati</taxon>
        <taxon>Pseudomonadota</taxon>
        <taxon>Gammaproteobacteria</taxon>
        <taxon>Celerinatantimonadaceae</taxon>
        <taxon>Celerinatantimonas</taxon>
    </lineage>
</organism>
<dbReference type="InterPro" id="IPR000515">
    <property type="entry name" value="MetI-like"/>
</dbReference>
<keyword evidence="10" id="KW-1185">Reference proteome</keyword>
<dbReference type="Proteomes" id="UP000295565">
    <property type="component" value="Unassembled WGS sequence"/>
</dbReference>
<comment type="caution">
    <text evidence="9">The sequence shown here is derived from an EMBL/GenBank/DDBJ whole genome shotgun (WGS) entry which is preliminary data.</text>
</comment>
<feature type="transmembrane region" description="Helical" evidence="7">
    <location>
        <begin position="141"/>
        <end position="161"/>
    </location>
</feature>
<evidence type="ECO:0000259" key="8">
    <source>
        <dbReference type="PROSITE" id="PS50928"/>
    </source>
</evidence>
<comment type="similarity">
    <text evidence="7">Belongs to the binding-protein-dependent transport system permease family.</text>
</comment>
<evidence type="ECO:0000256" key="3">
    <source>
        <dbReference type="ARBA" id="ARBA00022475"/>
    </source>
</evidence>
<feature type="transmembrane region" description="Helical" evidence="7">
    <location>
        <begin position="76"/>
        <end position="100"/>
    </location>
</feature>
<dbReference type="RefSeq" id="WP_131914442.1">
    <property type="nucleotide sequence ID" value="NZ_OU594967.1"/>
</dbReference>
<dbReference type="SUPFAM" id="SSF161098">
    <property type="entry name" value="MetI-like"/>
    <property type="match status" value="1"/>
</dbReference>
<keyword evidence="4 7" id="KW-0812">Transmembrane</keyword>
<dbReference type="PROSITE" id="PS50928">
    <property type="entry name" value="ABC_TM1"/>
    <property type="match status" value="1"/>
</dbReference>
<dbReference type="PANTHER" id="PTHR43744">
    <property type="entry name" value="ABC TRANSPORTER PERMEASE PROTEIN MG189-RELATED-RELATED"/>
    <property type="match status" value="1"/>
</dbReference>
<feature type="transmembrane region" description="Helical" evidence="7">
    <location>
        <begin position="107"/>
        <end position="129"/>
    </location>
</feature>
<dbReference type="AlphaFoldDB" id="A0A4R1J813"/>
<evidence type="ECO:0000256" key="5">
    <source>
        <dbReference type="ARBA" id="ARBA00022989"/>
    </source>
</evidence>
<dbReference type="Gene3D" id="1.10.3720.10">
    <property type="entry name" value="MetI-like"/>
    <property type="match status" value="1"/>
</dbReference>
<keyword evidence="3" id="KW-1003">Cell membrane</keyword>
<reference evidence="9 10" key="1">
    <citation type="submission" date="2019-03" db="EMBL/GenBank/DDBJ databases">
        <title>Genomic Encyclopedia of Type Strains, Phase IV (KMG-IV): sequencing the most valuable type-strain genomes for metagenomic binning, comparative biology and taxonomic classification.</title>
        <authorList>
            <person name="Goeker M."/>
        </authorList>
    </citation>
    <scope>NUCLEOTIDE SEQUENCE [LARGE SCALE GENOMIC DNA]</scope>
    <source>
        <strain evidence="9 10">DSM 18577</strain>
    </source>
</reference>
<dbReference type="OrthoDB" id="9815445at2"/>
<accession>A0A4R1J813</accession>
<name>A0A4R1J813_9GAMM</name>
<dbReference type="EMBL" id="SMGD01000019">
    <property type="protein sequence ID" value="TCK46444.1"/>
    <property type="molecule type" value="Genomic_DNA"/>
</dbReference>
<evidence type="ECO:0000313" key="9">
    <source>
        <dbReference type="EMBL" id="TCK46444.1"/>
    </source>
</evidence>